<dbReference type="PANTHER" id="PTHR36840">
    <property type="entry name" value="BLL5714 PROTEIN"/>
    <property type="match status" value="1"/>
</dbReference>
<evidence type="ECO:0000313" key="3">
    <source>
        <dbReference type="Proteomes" id="UP001176521"/>
    </source>
</evidence>
<evidence type="ECO:0000256" key="1">
    <source>
        <dbReference type="SAM" id="MobiDB-lite"/>
    </source>
</evidence>
<dbReference type="PANTHER" id="PTHR36840:SF1">
    <property type="entry name" value="BLL5714 PROTEIN"/>
    <property type="match status" value="1"/>
</dbReference>
<gene>
    <name evidence="2" type="ORF">OC842_008030</name>
</gene>
<dbReference type="Proteomes" id="UP001176521">
    <property type="component" value="Unassembled WGS sequence"/>
</dbReference>
<feature type="region of interest" description="Disordered" evidence="1">
    <location>
        <begin position="99"/>
        <end position="132"/>
    </location>
</feature>
<sequence length="201" mass="20106">FVGIVHLLADGAAEAATAINVAKFVLTFHPAWSIWLDVRQFINISGTDDVWQRIYILLMMVLLAGYAANATGIKIENFGDAASSAADLLGSALGEGSGAGAGEGSSHGAGAGSGSHGESGASAGGGHGEATAGEHARRLLVNHVGPWLLKRAGGGGGHGGAAEGGAGGEEEVPPLSQYIGNGYYFLNGYEHALRSAIAVSP</sequence>
<dbReference type="Pfam" id="PF06772">
    <property type="entry name" value="LtrA"/>
    <property type="match status" value="1"/>
</dbReference>
<evidence type="ECO:0000313" key="2">
    <source>
        <dbReference type="EMBL" id="KAK0517704.1"/>
    </source>
</evidence>
<protein>
    <submittedName>
        <fullName evidence="2">Uncharacterized protein</fullName>
    </submittedName>
</protein>
<dbReference type="InterPro" id="IPR010640">
    <property type="entry name" value="Low_temperature_requirement_A"/>
</dbReference>
<dbReference type="EMBL" id="JAPDMQ010001683">
    <property type="protein sequence ID" value="KAK0517704.1"/>
    <property type="molecule type" value="Genomic_DNA"/>
</dbReference>
<reference evidence="2" key="1">
    <citation type="journal article" date="2023" name="PhytoFront">
        <title>Draft Genome Resources of Seven Strains of Tilletia horrida, Causal Agent of Kernel Smut of Rice.</title>
        <authorList>
            <person name="Khanal S."/>
            <person name="Antony Babu S."/>
            <person name="Zhou X.G."/>
        </authorList>
    </citation>
    <scope>NUCLEOTIDE SEQUENCE</scope>
    <source>
        <strain evidence="2">TX3</strain>
    </source>
</reference>
<name>A0AAN6JLT9_9BASI</name>
<dbReference type="AlphaFoldDB" id="A0AAN6JLT9"/>
<proteinExistence type="predicted"/>
<feature type="non-terminal residue" evidence="2">
    <location>
        <position position="1"/>
    </location>
</feature>
<feature type="compositionally biased region" description="Gly residues" evidence="1">
    <location>
        <begin position="99"/>
        <end position="128"/>
    </location>
</feature>
<comment type="caution">
    <text evidence="2">The sequence shown here is derived from an EMBL/GenBank/DDBJ whole genome shotgun (WGS) entry which is preliminary data.</text>
</comment>
<accession>A0AAN6JLT9</accession>
<keyword evidence="3" id="KW-1185">Reference proteome</keyword>
<organism evidence="2 3">
    <name type="scientific">Tilletia horrida</name>
    <dbReference type="NCBI Taxonomy" id="155126"/>
    <lineage>
        <taxon>Eukaryota</taxon>
        <taxon>Fungi</taxon>
        <taxon>Dikarya</taxon>
        <taxon>Basidiomycota</taxon>
        <taxon>Ustilaginomycotina</taxon>
        <taxon>Exobasidiomycetes</taxon>
        <taxon>Tilletiales</taxon>
        <taxon>Tilletiaceae</taxon>
        <taxon>Tilletia</taxon>
    </lineage>
</organism>